<keyword evidence="5" id="KW-0805">Transcription regulation</keyword>
<evidence type="ECO:0000259" key="10">
    <source>
        <dbReference type="Pfam" id="PF04316"/>
    </source>
</evidence>
<evidence type="ECO:0000313" key="11">
    <source>
        <dbReference type="EMBL" id="WDE00465.1"/>
    </source>
</evidence>
<comment type="function">
    <text evidence="7">Responsible for the coupling of flagellin expression to flagellar assembly by preventing expression of the flagellin genes when a component of the middle class of proteins is defective. It negatively regulates flagellar genes by inhibiting the activity of FliA by directly binding to FliA.</text>
</comment>
<evidence type="ECO:0000256" key="2">
    <source>
        <dbReference type="ARBA" id="ARBA00017823"/>
    </source>
</evidence>
<feature type="region of interest" description="Disordered" evidence="9">
    <location>
        <begin position="1"/>
        <end position="44"/>
    </location>
</feature>
<dbReference type="InterPro" id="IPR007412">
    <property type="entry name" value="FlgM"/>
</dbReference>
<keyword evidence="11" id="KW-0969">Cilium</keyword>
<evidence type="ECO:0000256" key="9">
    <source>
        <dbReference type="SAM" id="MobiDB-lite"/>
    </source>
</evidence>
<dbReference type="AlphaFoldDB" id="A0AAF0C540"/>
<name>A0AAF0C540_9GAMM</name>
<dbReference type="InterPro" id="IPR035890">
    <property type="entry name" value="Anti-sigma-28_factor_FlgM_sf"/>
</dbReference>
<feature type="compositionally biased region" description="Low complexity" evidence="9">
    <location>
        <begin position="29"/>
        <end position="39"/>
    </location>
</feature>
<accession>A0AAF0C540</accession>
<dbReference type="KEGG" id="tact:SG35_007445"/>
<proteinExistence type="inferred from homology"/>
<reference evidence="11 12" key="2">
    <citation type="journal article" date="2022" name="Mar. Drugs">
        <title>Bioassay-Guided Fractionation Leads to the Detection of Cholic Acid Generated by the Rare Thalassomonas sp.</title>
        <authorList>
            <person name="Pheiffer F."/>
            <person name="Schneider Y.K."/>
            <person name="Hansen E.H."/>
            <person name="Andersen J.H."/>
            <person name="Isaksson J."/>
            <person name="Busche T."/>
            <person name="R C."/>
            <person name="Kalinowski J."/>
            <person name="Zyl L.V."/>
            <person name="Trindade M."/>
        </authorList>
    </citation>
    <scope>NUCLEOTIDE SEQUENCE [LARGE SCALE GENOMIC DNA]</scope>
    <source>
        <strain evidence="11 12">A5K-106</strain>
    </source>
</reference>
<evidence type="ECO:0000256" key="8">
    <source>
        <dbReference type="ARBA" id="ARBA00030117"/>
    </source>
</evidence>
<gene>
    <name evidence="11" type="primary">flgM</name>
    <name evidence="11" type="ORF">SG35_007445</name>
</gene>
<dbReference type="NCBIfam" id="TIGR03824">
    <property type="entry name" value="FlgM_jcvi"/>
    <property type="match status" value="1"/>
</dbReference>
<evidence type="ECO:0000256" key="3">
    <source>
        <dbReference type="ARBA" id="ARBA00022491"/>
    </source>
</evidence>
<keyword evidence="12" id="KW-1185">Reference proteome</keyword>
<keyword evidence="11" id="KW-0966">Cell projection</keyword>
<sequence length="103" mass="11284">MAININNLNANNQVKQNLEQQSKVKSDGAQAANAEQAKLARQDSVSITPQAKQLTELQKKAADAPVMDQKKIEKLKMAISSGEYKVNPEKLAASISNFEFNLL</sequence>
<dbReference type="GO" id="GO:0045892">
    <property type="term" value="P:negative regulation of DNA-templated transcription"/>
    <property type="evidence" value="ECO:0007669"/>
    <property type="project" value="InterPro"/>
</dbReference>
<dbReference type="Proteomes" id="UP000032568">
    <property type="component" value="Chromosome"/>
</dbReference>
<dbReference type="EMBL" id="CP059735">
    <property type="protein sequence ID" value="WDE00465.1"/>
    <property type="molecule type" value="Genomic_DNA"/>
</dbReference>
<evidence type="ECO:0000256" key="7">
    <source>
        <dbReference type="ARBA" id="ARBA00024739"/>
    </source>
</evidence>
<dbReference type="Pfam" id="PF04316">
    <property type="entry name" value="FlgM"/>
    <property type="match status" value="1"/>
</dbReference>
<keyword evidence="3" id="KW-0678">Repressor</keyword>
<dbReference type="GO" id="GO:0044781">
    <property type="term" value="P:bacterial-type flagellum organization"/>
    <property type="evidence" value="ECO:0007669"/>
    <property type="project" value="UniProtKB-KW"/>
</dbReference>
<protein>
    <recommendedName>
        <fullName evidence="2">Negative regulator of flagellin synthesis</fullName>
    </recommendedName>
    <alternativeName>
        <fullName evidence="8">Anti-sigma-28 factor</fullName>
    </alternativeName>
</protein>
<keyword evidence="6" id="KW-0804">Transcription</keyword>
<reference evidence="11 12" key="1">
    <citation type="journal article" date="2015" name="Genome Announc.">
        <title>Draft Genome Sequences of Marine Isolates of Thalassomonas viridans and Thalassomonas actiniarum.</title>
        <authorList>
            <person name="Olonade I."/>
            <person name="van Zyl L.J."/>
            <person name="Trindade M."/>
        </authorList>
    </citation>
    <scope>NUCLEOTIDE SEQUENCE [LARGE SCALE GENOMIC DNA]</scope>
    <source>
        <strain evidence="11 12">A5K-106</strain>
    </source>
</reference>
<evidence type="ECO:0000256" key="6">
    <source>
        <dbReference type="ARBA" id="ARBA00023163"/>
    </source>
</evidence>
<evidence type="ECO:0000256" key="5">
    <source>
        <dbReference type="ARBA" id="ARBA00023015"/>
    </source>
</evidence>
<comment type="similarity">
    <text evidence="1">Belongs to the FlgM family.</text>
</comment>
<dbReference type="RefSeq" id="WP_044830642.1">
    <property type="nucleotide sequence ID" value="NZ_CP059735.1"/>
</dbReference>
<evidence type="ECO:0000256" key="4">
    <source>
        <dbReference type="ARBA" id="ARBA00022795"/>
    </source>
</evidence>
<dbReference type="SUPFAM" id="SSF101498">
    <property type="entry name" value="Anti-sigma factor FlgM"/>
    <property type="match status" value="1"/>
</dbReference>
<evidence type="ECO:0000313" key="12">
    <source>
        <dbReference type="Proteomes" id="UP000032568"/>
    </source>
</evidence>
<dbReference type="Gene3D" id="6.10.140.30">
    <property type="entry name" value="Anti-sigma-28 factor FlgM"/>
    <property type="match status" value="1"/>
</dbReference>
<keyword evidence="4" id="KW-1005">Bacterial flagellum biogenesis</keyword>
<feature type="compositionally biased region" description="Low complexity" evidence="9">
    <location>
        <begin position="1"/>
        <end position="18"/>
    </location>
</feature>
<organism evidence="11 12">
    <name type="scientific">Thalassomonas actiniarum</name>
    <dbReference type="NCBI Taxonomy" id="485447"/>
    <lineage>
        <taxon>Bacteria</taxon>
        <taxon>Pseudomonadati</taxon>
        <taxon>Pseudomonadota</taxon>
        <taxon>Gammaproteobacteria</taxon>
        <taxon>Alteromonadales</taxon>
        <taxon>Colwelliaceae</taxon>
        <taxon>Thalassomonas</taxon>
    </lineage>
</organism>
<dbReference type="InterPro" id="IPR031316">
    <property type="entry name" value="FlgM_C"/>
</dbReference>
<keyword evidence="11" id="KW-0282">Flagellum</keyword>
<evidence type="ECO:0000256" key="1">
    <source>
        <dbReference type="ARBA" id="ARBA00005322"/>
    </source>
</evidence>
<feature type="domain" description="Anti-sigma-28 factor FlgM C-terminal" evidence="10">
    <location>
        <begin position="43"/>
        <end position="95"/>
    </location>
</feature>